<organism evidence="3 4">
    <name type="scientific">Scytonema tolypothrichoides VB-61278_2</name>
    <dbReference type="NCBI Taxonomy" id="3232314"/>
    <lineage>
        <taxon>Bacteria</taxon>
        <taxon>Bacillati</taxon>
        <taxon>Cyanobacteriota</taxon>
        <taxon>Cyanophyceae</taxon>
        <taxon>Nostocales</taxon>
        <taxon>Scytonemataceae</taxon>
        <taxon>Scytonema</taxon>
    </lineage>
</organism>
<keyword evidence="2" id="KW-1133">Transmembrane helix</keyword>
<gene>
    <name evidence="3" type="ORF">AB0759_03190</name>
</gene>
<proteinExistence type="predicted"/>
<dbReference type="RefSeq" id="WP_408019765.1">
    <property type="nucleotide sequence ID" value="NZ_JBFQGM010000001.1"/>
</dbReference>
<feature type="non-terminal residue" evidence="3">
    <location>
        <position position="129"/>
    </location>
</feature>
<comment type="caution">
    <text evidence="3">The sequence shown here is derived from an EMBL/GenBank/DDBJ whole genome shotgun (WGS) entry which is preliminary data.</text>
</comment>
<name>A0ABW8WF79_9CYAN</name>
<reference evidence="3 4" key="1">
    <citation type="submission" date="2024-07" db="EMBL/GenBank/DDBJ databases">
        <authorList>
            <person name="Tripathy S."/>
        </authorList>
    </citation>
    <scope>NUCLEOTIDE SEQUENCE [LARGE SCALE GENOMIC DNA]</scope>
    <source>
        <strain evidence="3 4">VB-61278_2</strain>
    </source>
</reference>
<accession>A0ABW8WF79</accession>
<keyword evidence="2" id="KW-0812">Transmembrane</keyword>
<dbReference type="Proteomes" id="UP001628874">
    <property type="component" value="Unassembled WGS sequence"/>
</dbReference>
<dbReference type="EMBL" id="JBFQGM010000001">
    <property type="protein sequence ID" value="MFL9459647.1"/>
    <property type="molecule type" value="Genomic_DNA"/>
</dbReference>
<evidence type="ECO:0000256" key="1">
    <source>
        <dbReference type="SAM" id="MobiDB-lite"/>
    </source>
</evidence>
<protein>
    <submittedName>
        <fullName evidence="3">Uncharacterized protein</fullName>
    </submittedName>
</protein>
<keyword evidence="2" id="KW-0472">Membrane</keyword>
<feature type="compositionally biased region" description="Polar residues" evidence="1">
    <location>
        <begin position="51"/>
        <end position="64"/>
    </location>
</feature>
<feature type="transmembrane region" description="Helical" evidence="2">
    <location>
        <begin position="12"/>
        <end position="32"/>
    </location>
</feature>
<evidence type="ECO:0000313" key="4">
    <source>
        <dbReference type="Proteomes" id="UP001628874"/>
    </source>
</evidence>
<evidence type="ECO:0000313" key="3">
    <source>
        <dbReference type="EMBL" id="MFL9459647.1"/>
    </source>
</evidence>
<feature type="region of interest" description="Disordered" evidence="1">
    <location>
        <begin position="46"/>
        <end position="129"/>
    </location>
</feature>
<sequence>MNGNSEKKLFKVLTSTVGIFGASFLLSLPAFAMPNSNSRGVKVSEAPVDTLYSQSQVPEPTGGNTMERMRQGENLNNNRNTNNTNTGSQGSQNGVNSQSPVPEPTGGNTMERMRQGENLNNNRNTNNTN</sequence>
<feature type="compositionally biased region" description="Low complexity" evidence="1">
    <location>
        <begin position="74"/>
        <end position="99"/>
    </location>
</feature>
<feature type="compositionally biased region" description="Low complexity" evidence="1">
    <location>
        <begin position="118"/>
        <end position="129"/>
    </location>
</feature>
<keyword evidence="4" id="KW-1185">Reference proteome</keyword>
<evidence type="ECO:0000256" key="2">
    <source>
        <dbReference type="SAM" id="Phobius"/>
    </source>
</evidence>